<sequence length="759" mass="83193">MSIASGDTRYLEILASRLMSRQPPEQQRAAAIDVGRFLEHLGGSWSCWDGDDFAALLRLAQQSGVPVPGATVATARRTVLTHEYHAGELTTVTSTLERPVLNPGEAWADAVLDALPAAGEGWPELLAHALTATAGKPTARWTARGRALLAEVGDAAYRERVVGWLALVGRPRTLPVQGGYWGYDVGQAYDPFNAIALRGLLWLLPSAVSEDDADVARALGALVETSLRRVAGLGPRNPKIANAAVHALAELDGEQALAQLARLVSRVTYKGTLNQLNAALDRRASALGLSRDEVEELAVPTYGLSAVGLRVEPLGDVTAELTVTGPTVQLAWRTAAGRLVKSAPAAARRDHPDEVRDLKAAAKDMEKMLAAQAERLDRQFLAQRTWSYGSWRLRYLDHPLVGTVARRLIWLIDGTPCGWADGALRTVDDAPVSPADDAVVTLWHPIGRHVDEVVAWRAWLGRHAVVQPFKQAHREVYLLTAAEERTGVYSNRFAAHVLRQHQFHALAAIRGWRNKLRLMVDDTYPPATRELPGWGLRAEFWVEGIGDETTGAGAYLRLSTDQVRFYPVAAPENNTQAGEGRYTQWVPMGERPVDPLPLDRIPPLVFSEVMRDVDLFVGVASVGNDPTWQDGGPAGRYREYWQSYSFGELSATAETRRDLLTRLVPRLAVADRCALDGRFLTVRGDLRTYKIHLGSGNILMTPNDQYLCIVPKQTVGTTDGQVFLPFEGDRMLGVILSKALLLARDSTINDPTIVSQIRR</sequence>
<evidence type="ECO:0000259" key="1">
    <source>
        <dbReference type="Pfam" id="PF13569"/>
    </source>
</evidence>
<gene>
    <name evidence="3" type="ORF">GCM10023176_08980</name>
</gene>
<accession>A0ABP8S8E3</accession>
<feature type="domain" description="DUF4132" evidence="1">
    <location>
        <begin position="337"/>
        <end position="512"/>
    </location>
</feature>
<comment type="caution">
    <text evidence="3">The sequence shown here is derived from an EMBL/GenBank/DDBJ whole genome shotgun (WGS) entry which is preliminary data.</text>
</comment>
<dbReference type="Proteomes" id="UP001500307">
    <property type="component" value="Unassembled WGS sequence"/>
</dbReference>
<dbReference type="Pfam" id="PF13569">
    <property type="entry name" value="DUF4132"/>
    <property type="match status" value="1"/>
</dbReference>
<evidence type="ECO:0000313" key="4">
    <source>
        <dbReference type="Proteomes" id="UP001500307"/>
    </source>
</evidence>
<dbReference type="InterPro" id="IPR025406">
    <property type="entry name" value="DUF4132"/>
</dbReference>
<dbReference type="RefSeq" id="WP_346116381.1">
    <property type="nucleotide sequence ID" value="NZ_BAABGU010000003.1"/>
</dbReference>
<name>A0ABP8S8E3_9ACTN</name>
<organism evidence="3 4">
    <name type="scientific">Micromonospora coerulea</name>
    <dbReference type="NCBI Taxonomy" id="47856"/>
    <lineage>
        <taxon>Bacteria</taxon>
        <taxon>Bacillati</taxon>
        <taxon>Actinomycetota</taxon>
        <taxon>Actinomycetes</taxon>
        <taxon>Micromonosporales</taxon>
        <taxon>Micromonosporaceae</taxon>
        <taxon>Micromonospora</taxon>
    </lineage>
</organism>
<protein>
    <recommendedName>
        <fullName evidence="5">DUF4132 domain-containing protein</fullName>
    </recommendedName>
</protein>
<dbReference type="EMBL" id="BAABGU010000003">
    <property type="protein sequence ID" value="GAA4563942.1"/>
    <property type="molecule type" value="Genomic_DNA"/>
</dbReference>
<evidence type="ECO:0008006" key="5">
    <source>
        <dbReference type="Google" id="ProtNLM"/>
    </source>
</evidence>
<evidence type="ECO:0000313" key="3">
    <source>
        <dbReference type="EMBL" id="GAA4563942.1"/>
    </source>
</evidence>
<dbReference type="InterPro" id="IPR056639">
    <property type="entry name" value="DUF7737"/>
</dbReference>
<proteinExistence type="predicted"/>
<dbReference type="Pfam" id="PF24879">
    <property type="entry name" value="DUF7737"/>
    <property type="match status" value="1"/>
</dbReference>
<keyword evidence="4" id="KW-1185">Reference proteome</keyword>
<reference evidence="4" key="1">
    <citation type="journal article" date="2019" name="Int. J. Syst. Evol. Microbiol.">
        <title>The Global Catalogue of Microorganisms (GCM) 10K type strain sequencing project: providing services to taxonomists for standard genome sequencing and annotation.</title>
        <authorList>
            <consortium name="The Broad Institute Genomics Platform"/>
            <consortium name="The Broad Institute Genome Sequencing Center for Infectious Disease"/>
            <person name="Wu L."/>
            <person name="Ma J."/>
        </authorList>
    </citation>
    <scope>NUCLEOTIDE SEQUENCE [LARGE SCALE GENOMIC DNA]</scope>
    <source>
        <strain evidence="4">JCM 3175</strain>
    </source>
</reference>
<feature type="domain" description="DUF7737" evidence="2">
    <location>
        <begin position="653"/>
        <end position="757"/>
    </location>
</feature>
<evidence type="ECO:0000259" key="2">
    <source>
        <dbReference type="Pfam" id="PF24879"/>
    </source>
</evidence>